<dbReference type="EMBL" id="FOBF01000004">
    <property type="protein sequence ID" value="SEL32377.1"/>
    <property type="molecule type" value="Genomic_DNA"/>
</dbReference>
<dbReference type="Proteomes" id="UP000198953">
    <property type="component" value="Unassembled WGS sequence"/>
</dbReference>
<name>A0A1H7PBB1_9ACTN</name>
<dbReference type="AlphaFoldDB" id="A0A1H7PBB1"/>
<feature type="region of interest" description="Disordered" evidence="1">
    <location>
        <begin position="1"/>
        <end position="27"/>
    </location>
</feature>
<feature type="compositionally biased region" description="Basic and acidic residues" evidence="1">
    <location>
        <begin position="66"/>
        <end position="76"/>
    </location>
</feature>
<reference evidence="2 3" key="1">
    <citation type="submission" date="2016-10" db="EMBL/GenBank/DDBJ databases">
        <authorList>
            <person name="de Groot N.N."/>
        </authorList>
    </citation>
    <scope>NUCLEOTIDE SEQUENCE [LARGE SCALE GENOMIC DNA]</scope>
    <source>
        <strain evidence="2 3">DSM 43357</strain>
    </source>
</reference>
<evidence type="ECO:0000313" key="2">
    <source>
        <dbReference type="EMBL" id="SEL32377.1"/>
    </source>
</evidence>
<sequence length="85" mass="8962">MTRWRQSRPRAGDAYRPNAPHAGSVGEVVKPIPADLAAGSAEAKAMPKSIADMSRWESPAPAGNDASRRPVNDARKRVGGRLGSA</sequence>
<protein>
    <submittedName>
        <fullName evidence="2">Uncharacterized protein</fullName>
    </submittedName>
</protein>
<organism evidence="2 3">
    <name type="scientific">Nonomuraea pusilla</name>
    <dbReference type="NCBI Taxonomy" id="46177"/>
    <lineage>
        <taxon>Bacteria</taxon>
        <taxon>Bacillati</taxon>
        <taxon>Actinomycetota</taxon>
        <taxon>Actinomycetes</taxon>
        <taxon>Streptosporangiales</taxon>
        <taxon>Streptosporangiaceae</taxon>
        <taxon>Nonomuraea</taxon>
    </lineage>
</organism>
<proteinExistence type="predicted"/>
<evidence type="ECO:0000256" key="1">
    <source>
        <dbReference type="SAM" id="MobiDB-lite"/>
    </source>
</evidence>
<evidence type="ECO:0000313" key="3">
    <source>
        <dbReference type="Proteomes" id="UP000198953"/>
    </source>
</evidence>
<gene>
    <name evidence="2" type="ORF">SAMN05660976_02312</name>
</gene>
<dbReference type="STRING" id="46177.SAMN05660976_02312"/>
<keyword evidence="3" id="KW-1185">Reference proteome</keyword>
<feature type="region of interest" description="Disordered" evidence="1">
    <location>
        <begin position="39"/>
        <end position="85"/>
    </location>
</feature>
<accession>A0A1H7PBB1</accession>